<dbReference type="EMBL" id="FOFR01000015">
    <property type="protein sequence ID" value="SER76371.1"/>
    <property type="molecule type" value="Genomic_DNA"/>
</dbReference>
<dbReference type="InterPro" id="IPR014729">
    <property type="entry name" value="Rossmann-like_a/b/a_fold"/>
</dbReference>
<feature type="domain" description="UspA" evidence="2">
    <location>
        <begin position="164"/>
        <end position="296"/>
    </location>
</feature>
<accession>A0A1H9RTW0</accession>
<dbReference type="InterPro" id="IPR006015">
    <property type="entry name" value="Universal_stress_UspA"/>
</dbReference>
<dbReference type="Gene3D" id="3.40.50.620">
    <property type="entry name" value="HUPs"/>
    <property type="match status" value="2"/>
</dbReference>
<evidence type="ECO:0000313" key="3">
    <source>
        <dbReference type="EMBL" id="SER76371.1"/>
    </source>
</evidence>
<reference evidence="4" key="1">
    <citation type="submission" date="2016-10" db="EMBL/GenBank/DDBJ databases">
        <authorList>
            <person name="Varghese N."/>
            <person name="Submissions S."/>
        </authorList>
    </citation>
    <scope>NUCLEOTIDE SEQUENCE [LARGE SCALE GENOMIC DNA]</scope>
    <source>
        <strain evidence="4">CGMCC 4.3525</strain>
    </source>
</reference>
<evidence type="ECO:0000313" key="4">
    <source>
        <dbReference type="Proteomes" id="UP000199352"/>
    </source>
</evidence>
<dbReference type="Pfam" id="PF00582">
    <property type="entry name" value="Usp"/>
    <property type="match status" value="2"/>
</dbReference>
<comment type="similarity">
    <text evidence="1">Belongs to the universal stress protein A family.</text>
</comment>
<dbReference type="SUPFAM" id="SSF52402">
    <property type="entry name" value="Adenine nucleotide alpha hydrolases-like"/>
    <property type="match status" value="2"/>
</dbReference>
<organism evidence="3 4">
    <name type="scientific">Lentzea xinjiangensis</name>
    <dbReference type="NCBI Taxonomy" id="402600"/>
    <lineage>
        <taxon>Bacteria</taxon>
        <taxon>Bacillati</taxon>
        <taxon>Actinomycetota</taxon>
        <taxon>Actinomycetes</taxon>
        <taxon>Pseudonocardiales</taxon>
        <taxon>Pseudonocardiaceae</taxon>
        <taxon>Lentzea</taxon>
    </lineage>
</organism>
<evidence type="ECO:0000259" key="2">
    <source>
        <dbReference type="Pfam" id="PF00582"/>
    </source>
</evidence>
<feature type="domain" description="UspA" evidence="2">
    <location>
        <begin position="9"/>
        <end position="151"/>
    </location>
</feature>
<keyword evidence="4" id="KW-1185">Reference proteome</keyword>
<proteinExistence type="inferred from homology"/>
<dbReference type="Proteomes" id="UP000199352">
    <property type="component" value="Unassembled WGS sequence"/>
</dbReference>
<gene>
    <name evidence="3" type="ORF">SAMN05216188_11566</name>
</gene>
<dbReference type="InterPro" id="IPR006016">
    <property type="entry name" value="UspA"/>
</dbReference>
<protein>
    <submittedName>
        <fullName evidence="3">Nucleotide-binding universal stress protein, UspA family</fullName>
    </submittedName>
</protein>
<dbReference type="PANTHER" id="PTHR31964">
    <property type="entry name" value="ADENINE NUCLEOTIDE ALPHA HYDROLASES-LIKE SUPERFAMILY PROTEIN"/>
    <property type="match status" value="1"/>
</dbReference>
<name>A0A1H9RTW0_9PSEU</name>
<dbReference type="OrthoDB" id="267918at2"/>
<evidence type="ECO:0000256" key="1">
    <source>
        <dbReference type="ARBA" id="ARBA00008791"/>
    </source>
</evidence>
<dbReference type="CDD" id="cd00293">
    <property type="entry name" value="USP-like"/>
    <property type="match status" value="1"/>
</dbReference>
<dbReference type="PRINTS" id="PR01438">
    <property type="entry name" value="UNVRSLSTRESS"/>
</dbReference>
<dbReference type="AlphaFoldDB" id="A0A1H9RTW0"/>
<sequence length="306" mass="32168">MEVSNDGAIVVGVDGTEPSERAAQWAARQAAVLDKPLLLVYAMQWLVHTQAHLHAPVGIGVMEPGVTEEPMRRWARDMLEGLAEHCRHTADVDVHTEIFSGDPADAVILAADRVVFVVVGHSDHGGVAEFLLGSTAQRLARSCPWPVVVVRDEVAVDGRHDDGPVVVGVDGSPVSGRALRFAFEFAARHAAEVVVLQAADGETTTMVEPVETHDEAVLREGGTVGTELAACAQRHPGVRHQLVSVGGPAVDALLSASTEASLLVVGSHDKGAVRRAFMGSVSHEVVDSASCPVAVLSPQTVESGPR</sequence>
<dbReference type="STRING" id="402600.SAMN05216188_11566"/>
<dbReference type="PANTHER" id="PTHR31964:SF113">
    <property type="entry name" value="USPA DOMAIN-CONTAINING PROTEIN"/>
    <property type="match status" value="1"/>
</dbReference>
<dbReference type="RefSeq" id="WP_089955899.1">
    <property type="nucleotide sequence ID" value="NZ_FOFR01000015.1"/>
</dbReference>